<dbReference type="GO" id="GO:0003681">
    <property type="term" value="F:bent DNA binding"/>
    <property type="evidence" value="ECO:0007669"/>
    <property type="project" value="TreeGrafter"/>
</dbReference>
<protein>
    <recommendedName>
        <fullName evidence="3">snRNA-activating protein complex subunit 3</fullName>
    </recommendedName>
    <alternativeName>
        <fullName evidence="10">Small nuclear RNA-activating complex polypeptide 3</fullName>
    </alternativeName>
</protein>
<dbReference type="GO" id="GO:0042795">
    <property type="term" value="P:snRNA transcription by RNA polymerase II"/>
    <property type="evidence" value="ECO:0007669"/>
    <property type="project" value="TreeGrafter"/>
</dbReference>
<dbReference type="VEuPathDB" id="VectorBase:LDEU001460"/>
<comment type="caution">
    <text evidence="11">The sequence shown here is derived from an EMBL/GenBank/DDBJ whole genome shotgun (WGS) entry which is preliminary data.</text>
</comment>
<evidence type="ECO:0000256" key="4">
    <source>
        <dbReference type="ARBA" id="ARBA00023015"/>
    </source>
</evidence>
<evidence type="ECO:0000256" key="10">
    <source>
        <dbReference type="ARBA" id="ARBA00029606"/>
    </source>
</evidence>
<keyword evidence="5" id="KW-0238">DNA-binding</keyword>
<evidence type="ECO:0000313" key="12">
    <source>
        <dbReference type="Proteomes" id="UP000288716"/>
    </source>
</evidence>
<dbReference type="EMBL" id="NCKV01000450">
    <property type="protein sequence ID" value="RWS30582.1"/>
    <property type="molecule type" value="Genomic_DNA"/>
</dbReference>
<reference evidence="11 12" key="1">
    <citation type="journal article" date="2018" name="Gigascience">
        <title>Genomes of trombidid mites reveal novel predicted allergens and laterally-transferred genes associated with secondary metabolism.</title>
        <authorList>
            <person name="Dong X."/>
            <person name="Chaisiri K."/>
            <person name="Xia D."/>
            <person name="Armstrong S.D."/>
            <person name="Fang Y."/>
            <person name="Donnelly M.J."/>
            <person name="Kadowaki T."/>
            <person name="McGarry J.W."/>
            <person name="Darby A.C."/>
            <person name="Makepeace B.L."/>
        </authorList>
    </citation>
    <scope>NUCLEOTIDE SEQUENCE [LARGE SCALE GENOMIC DNA]</scope>
    <source>
        <strain evidence="11">UoL-UT</strain>
    </source>
</reference>
<dbReference type="Proteomes" id="UP000288716">
    <property type="component" value="Unassembled WGS sequence"/>
</dbReference>
<evidence type="ECO:0000256" key="6">
    <source>
        <dbReference type="ARBA" id="ARBA00023163"/>
    </source>
</evidence>
<dbReference type="PANTHER" id="PTHR13421:SF16">
    <property type="entry name" value="SNRNA-ACTIVATING PROTEIN COMPLEX SUBUNIT 3"/>
    <property type="match status" value="1"/>
</dbReference>
<keyword evidence="6" id="KW-0804">Transcription</keyword>
<dbReference type="GO" id="GO:0005634">
    <property type="term" value="C:nucleus"/>
    <property type="evidence" value="ECO:0007669"/>
    <property type="project" value="UniProtKB-SubCell"/>
</dbReference>
<keyword evidence="7" id="KW-0539">Nucleus</keyword>
<dbReference type="GO" id="GO:0019185">
    <property type="term" value="C:snRNA-activating protein complex"/>
    <property type="evidence" value="ECO:0007669"/>
    <property type="project" value="TreeGrafter"/>
</dbReference>
<feature type="non-terminal residue" evidence="11">
    <location>
        <position position="367"/>
    </location>
</feature>
<comment type="function">
    <text evidence="8">Part of the SNAPc complex required for the transcription of both RNA polymerase II and III small-nuclear RNA genes. Binds to the proximal sequence element (PSE), a non-TATA-box basal promoter element common to these 2 types of genes. Recruits TBP and BRF2 to the U6 snRNA TATA box.</text>
</comment>
<evidence type="ECO:0000256" key="9">
    <source>
        <dbReference type="ARBA" id="ARBA00025958"/>
    </source>
</evidence>
<comment type="similarity">
    <text evidence="2">Belongs to the SNAPC3/SRD2 family.</text>
</comment>
<evidence type="ECO:0000256" key="3">
    <source>
        <dbReference type="ARBA" id="ARBA00013634"/>
    </source>
</evidence>
<dbReference type="OrthoDB" id="46583at2759"/>
<accession>A0A443SSV5</accession>
<dbReference type="GO" id="GO:0042796">
    <property type="term" value="P:snRNA transcription by RNA polymerase III"/>
    <property type="evidence" value="ECO:0007669"/>
    <property type="project" value="TreeGrafter"/>
</dbReference>
<keyword evidence="12" id="KW-1185">Reference proteome</keyword>
<gene>
    <name evidence="11" type="ORF">B4U80_10145</name>
</gene>
<evidence type="ECO:0000256" key="1">
    <source>
        <dbReference type="ARBA" id="ARBA00004123"/>
    </source>
</evidence>
<dbReference type="GO" id="GO:0001006">
    <property type="term" value="F:RNA polymerase III type 3 promoter sequence-specific DNA binding"/>
    <property type="evidence" value="ECO:0007669"/>
    <property type="project" value="TreeGrafter"/>
</dbReference>
<sequence length="367" mass="42453">MESIHRSESRPWINQRKIRIKQFIDEWVAAGISNELRFTETNLLEEARKELGPACEEFDVISAVVEDCDTEKLTVDLENEFVYVNYDKKQDAFEFAEDTCLETLRLQKEHLMKFKEDRTYRSAVHNSMKYKNNYISHDLNSAKDDRNSSNKDHKISDVCALLTCQFFKPVHSSFVVGENRRSPTFVADQEMLVLSSQSLVDLKDAYCCVSDISTPGDCSKTPNSVDSVTAADIYKSGFFFVNNTFYNDMRNNSNVDYSRVIIDWSQDSGRGIGPFESETMENTKFEDLEIQLGYPYLYVHQGNCEHLFVITDIRLHVPQSDSRSIKDYPKIVSTNRRVPIKCLSCNLNTAKWITYGNNRLCEDPYFF</sequence>
<dbReference type="STRING" id="299467.A0A443SSV5"/>
<comment type="subcellular location">
    <subcellularLocation>
        <location evidence="1">Nucleus</location>
    </subcellularLocation>
</comment>
<name>A0A443SSV5_9ACAR</name>
<dbReference type="InterPro" id="IPR022042">
    <property type="entry name" value="snRNA-activating_su3"/>
</dbReference>
<comment type="subunit">
    <text evidence="9">Part of the SNAPc complex composed of 5 subunits: SNAPC1, SNAPC2, SNAPC3, SNAPC4 and SNAPC5. SNAPC3 interacts with SNAPC1.</text>
</comment>
<evidence type="ECO:0000256" key="7">
    <source>
        <dbReference type="ARBA" id="ARBA00023242"/>
    </source>
</evidence>
<evidence type="ECO:0000313" key="11">
    <source>
        <dbReference type="EMBL" id="RWS30582.1"/>
    </source>
</evidence>
<dbReference type="PANTHER" id="PTHR13421">
    <property type="entry name" value="SNRNA-ACTIVATING PROTEIN COMPLEX SUBUNIT 3"/>
    <property type="match status" value="1"/>
</dbReference>
<evidence type="ECO:0000256" key="2">
    <source>
        <dbReference type="ARBA" id="ARBA00010410"/>
    </source>
</evidence>
<dbReference type="GO" id="GO:0001046">
    <property type="term" value="F:core promoter sequence-specific DNA binding"/>
    <property type="evidence" value="ECO:0007669"/>
    <property type="project" value="TreeGrafter"/>
</dbReference>
<dbReference type="Pfam" id="PF12251">
    <property type="entry name" value="SNAPC3"/>
    <property type="match status" value="1"/>
</dbReference>
<organism evidence="11 12">
    <name type="scientific">Leptotrombidium deliense</name>
    <dbReference type="NCBI Taxonomy" id="299467"/>
    <lineage>
        <taxon>Eukaryota</taxon>
        <taxon>Metazoa</taxon>
        <taxon>Ecdysozoa</taxon>
        <taxon>Arthropoda</taxon>
        <taxon>Chelicerata</taxon>
        <taxon>Arachnida</taxon>
        <taxon>Acari</taxon>
        <taxon>Acariformes</taxon>
        <taxon>Trombidiformes</taxon>
        <taxon>Prostigmata</taxon>
        <taxon>Anystina</taxon>
        <taxon>Parasitengona</taxon>
        <taxon>Trombiculoidea</taxon>
        <taxon>Trombiculidae</taxon>
        <taxon>Leptotrombidium</taxon>
    </lineage>
</organism>
<dbReference type="GO" id="GO:0000978">
    <property type="term" value="F:RNA polymerase II cis-regulatory region sequence-specific DNA binding"/>
    <property type="evidence" value="ECO:0007669"/>
    <property type="project" value="TreeGrafter"/>
</dbReference>
<proteinExistence type="inferred from homology"/>
<dbReference type="AlphaFoldDB" id="A0A443SSV5"/>
<evidence type="ECO:0000256" key="5">
    <source>
        <dbReference type="ARBA" id="ARBA00023125"/>
    </source>
</evidence>
<keyword evidence="4" id="KW-0805">Transcription regulation</keyword>
<evidence type="ECO:0000256" key="8">
    <source>
        <dbReference type="ARBA" id="ARBA00025193"/>
    </source>
</evidence>